<dbReference type="InterPro" id="IPR020256">
    <property type="entry name" value="Spore_coat_CotJA"/>
</dbReference>
<organism evidence="1 2">
    <name type="scientific">Thermoanaerobacter kivui</name>
    <name type="common">Acetogenium kivui</name>
    <dbReference type="NCBI Taxonomy" id="2325"/>
    <lineage>
        <taxon>Bacteria</taxon>
        <taxon>Bacillati</taxon>
        <taxon>Bacillota</taxon>
        <taxon>Clostridia</taxon>
        <taxon>Thermoanaerobacterales</taxon>
        <taxon>Thermoanaerobacteraceae</taxon>
        <taxon>Thermoanaerobacter</taxon>
    </lineage>
</organism>
<sequence length="57" mass="6711">MYDYNPYVQDYAFPSLKLAQAYVPLQKYVSLYPPEEAIKKGTIFPELDMPYVGEKMR</sequence>
<protein>
    <submittedName>
        <fullName evidence="1">Spore coat associated protein JA</fullName>
    </submittedName>
</protein>
<dbReference type="EMBL" id="CP009170">
    <property type="protein sequence ID" value="AIS52825.1"/>
    <property type="molecule type" value="Genomic_DNA"/>
</dbReference>
<dbReference type="AlphaFoldDB" id="A0A097ASM2"/>
<dbReference type="RefSeq" id="WP_084574227.1">
    <property type="nucleotide sequence ID" value="NZ_CP009170.1"/>
</dbReference>
<evidence type="ECO:0000313" key="1">
    <source>
        <dbReference type="EMBL" id="AIS52825.1"/>
    </source>
</evidence>
<reference evidence="2" key="1">
    <citation type="journal article" date="2015" name="Genome Announc.">
        <title>Whole-Genome Sequences of 80 Environmental and Clinical Isolates of Burkholderia pseudomallei.</title>
        <authorList>
            <person name="Johnson S.L."/>
            <person name="Baker A.L."/>
            <person name="Chain P.S."/>
            <person name="Currie B.J."/>
            <person name="Daligault H.E."/>
            <person name="Davenport K.W."/>
            <person name="Davis C.B."/>
            <person name="Inglis T.J."/>
            <person name="Kaestli M."/>
            <person name="Koren S."/>
            <person name="Mayo M."/>
            <person name="Merritt A.J."/>
            <person name="Price E.P."/>
            <person name="Sarovich D.S."/>
            <person name="Warner J."/>
            <person name="Rosovitz M.J."/>
        </authorList>
    </citation>
    <scope>NUCLEOTIDE SEQUENCE [LARGE SCALE GENOMIC DNA]</scope>
    <source>
        <strain evidence="2">DSM 2030</strain>
    </source>
</reference>
<dbReference type="KEGG" id="tki:TKV_c16710"/>
<dbReference type="STRING" id="2325.TKV_c16710"/>
<gene>
    <name evidence="1" type="primary">cotJA</name>
    <name evidence="1" type="ORF">TKV_c16710</name>
</gene>
<evidence type="ECO:0000313" key="2">
    <source>
        <dbReference type="Proteomes" id="UP000029669"/>
    </source>
</evidence>
<dbReference type="Proteomes" id="UP000029669">
    <property type="component" value="Chromosome"/>
</dbReference>
<dbReference type="OrthoDB" id="9800571at2"/>
<keyword evidence="2" id="KW-1185">Reference proteome</keyword>
<proteinExistence type="predicted"/>
<name>A0A097ASM2_THEKI</name>
<dbReference type="Pfam" id="PF11007">
    <property type="entry name" value="CotJA"/>
    <property type="match status" value="1"/>
</dbReference>
<dbReference type="eggNOG" id="ENOG5033B4S">
    <property type="taxonomic scope" value="Bacteria"/>
</dbReference>
<dbReference type="HOGENOM" id="CLU_165298_3_1_9"/>
<accession>A0A097ASM2</accession>